<keyword evidence="6 12" id="KW-0378">Hydrolase</keyword>
<keyword evidence="16" id="KW-1185">Reference proteome</keyword>
<dbReference type="AlphaFoldDB" id="A0A8J3A633"/>
<dbReference type="EC" id="1.5.1.5" evidence="12"/>
<evidence type="ECO:0000256" key="5">
    <source>
        <dbReference type="ARBA" id="ARBA00022755"/>
    </source>
</evidence>
<comment type="catalytic activity">
    <reaction evidence="12">
        <text>(6R)-5,10-methenyltetrahydrofolate + H2O = (6R)-10-formyltetrahydrofolate + H(+)</text>
        <dbReference type="Rhea" id="RHEA:23700"/>
        <dbReference type="ChEBI" id="CHEBI:15377"/>
        <dbReference type="ChEBI" id="CHEBI:15378"/>
        <dbReference type="ChEBI" id="CHEBI:57455"/>
        <dbReference type="ChEBI" id="CHEBI:195366"/>
        <dbReference type="EC" id="3.5.4.9"/>
    </reaction>
</comment>
<feature type="binding site" evidence="12">
    <location>
        <begin position="166"/>
        <end position="168"/>
    </location>
    <ligand>
        <name>NADP(+)</name>
        <dbReference type="ChEBI" id="CHEBI:58349"/>
    </ligand>
</feature>
<keyword evidence="7 12" id="KW-0521">NADP</keyword>
<evidence type="ECO:0000256" key="8">
    <source>
        <dbReference type="ARBA" id="ARBA00023002"/>
    </source>
</evidence>
<evidence type="ECO:0000256" key="9">
    <source>
        <dbReference type="ARBA" id="ARBA00023102"/>
    </source>
</evidence>
<evidence type="ECO:0000256" key="12">
    <source>
        <dbReference type="HAMAP-Rule" id="MF_01576"/>
    </source>
</evidence>
<dbReference type="GO" id="GO:0000105">
    <property type="term" value="P:L-histidine biosynthetic process"/>
    <property type="evidence" value="ECO:0007669"/>
    <property type="project" value="UniProtKB-KW"/>
</dbReference>
<comment type="function">
    <text evidence="12">Catalyzes the oxidation of 5,10-methylenetetrahydrofolate to 5,10-methenyltetrahydrofolate and then the hydrolysis of 5,10-methenyltetrahydrofolate to 10-formyltetrahydrofolate.</text>
</comment>
<evidence type="ECO:0000256" key="3">
    <source>
        <dbReference type="ARBA" id="ARBA00022563"/>
    </source>
</evidence>
<dbReference type="GO" id="GO:0005829">
    <property type="term" value="C:cytosol"/>
    <property type="evidence" value="ECO:0007669"/>
    <property type="project" value="TreeGrafter"/>
</dbReference>
<evidence type="ECO:0000256" key="6">
    <source>
        <dbReference type="ARBA" id="ARBA00022801"/>
    </source>
</evidence>
<dbReference type="Gene3D" id="3.40.50.720">
    <property type="entry name" value="NAD(P)-binding Rossmann-like Domain"/>
    <property type="match status" value="1"/>
</dbReference>
<comment type="catalytic activity">
    <reaction evidence="12">
        <text>(6R)-5,10-methylene-5,6,7,8-tetrahydrofolate + NADP(+) = (6R)-5,10-methenyltetrahydrofolate + NADPH</text>
        <dbReference type="Rhea" id="RHEA:22812"/>
        <dbReference type="ChEBI" id="CHEBI:15636"/>
        <dbReference type="ChEBI" id="CHEBI:57455"/>
        <dbReference type="ChEBI" id="CHEBI:57783"/>
        <dbReference type="ChEBI" id="CHEBI:58349"/>
        <dbReference type="EC" id="1.5.1.5"/>
    </reaction>
</comment>
<evidence type="ECO:0000256" key="7">
    <source>
        <dbReference type="ARBA" id="ARBA00022857"/>
    </source>
</evidence>
<keyword evidence="3 12" id="KW-0554">One-carbon metabolism</keyword>
<dbReference type="GO" id="GO:0006164">
    <property type="term" value="P:purine nucleotide biosynthetic process"/>
    <property type="evidence" value="ECO:0007669"/>
    <property type="project" value="UniProtKB-KW"/>
</dbReference>
<dbReference type="UniPathway" id="UPA00193"/>
<evidence type="ECO:0000313" key="16">
    <source>
        <dbReference type="Proteomes" id="UP000650511"/>
    </source>
</evidence>
<dbReference type="InterPro" id="IPR020867">
    <property type="entry name" value="THF_DH/CycHdrlase_CS"/>
</dbReference>
<keyword evidence="4 12" id="KW-0028">Amino-acid biosynthesis</keyword>
<reference evidence="15" key="2">
    <citation type="submission" date="2020-09" db="EMBL/GenBank/DDBJ databases">
        <authorList>
            <person name="Sun Q."/>
            <person name="Zhou Y."/>
        </authorList>
    </citation>
    <scope>NUCLEOTIDE SEQUENCE</scope>
    <source>
        <strain evidence="15">CGMCC 1.14988</strain>
    </source>
</reference>
<evidence type="ECO:0000256" key="1">
    <source>
        <dbReference type="ARBA" id="ARBA00004777"/>
    </source>
</evidence>
<dbReference type="Pfam" id="PF02882">
    <property type="entry name" value="THF_DHG_CYH_C"/>
    <property type="match status" value="1"/>
</dbReference>
<dbReference type="Gene3D" id="3.40.50.10860">
    <property type="entry name" value="Leucine Dehydrogenase, chain A, domain 1"/>
    <property type="match status" value="1"/>
</dbReference>
<dbReference type="InterPro" id="IPR020631">
    <property type="entry name" value="THF_DH/CycHdrlase_NAD-bd_dom"/>
</dbReference>
<dbReference type="FunFam" id="3.40.50.720:FF:000094">
    <property type="entry name" value="Bifunctional protein FolD"/>
    <property type="match status" value="1"/>
</dbReference>
<dbReference type="SUPFAM" id="SSF53223">
    <property type="entry name" value="Aminoacid dehydrogenase-like, N-terminal domain"/>
    <property type="match status" value="1"/>
</dbReference>
<dbReference type="GO" id="GO:0004477">
    <property type="term" value="F:methenyltetrahydrofolate cyclohydrolase activity"/>
    <property type="evidence" value="ECO:0007669"/>
    <property type="project" value="UniProtKB-UniRule"/>
</dbReference>
<feature type="domain" description="Tetrahydrofolate dehydrogenase/cyclohydrolase catalytic" evidence="13">
    <location>
        <begin position="6"/>
        <end position="121"/>
    </location>
</feature>
<dbReference type="InterPro" id="IPR046346">
    <property type="entry name" value="Aminoacid_DH-like_N_sf"/>
</dbReference>
<proteinExistence type="inferred from homology"/>
<dbReference type="PRINTS" id="PR00085">
    <property type="entry name" value="THFDHDRGNASE"/>
</dbReference>
<dbReference type="GO" id="GO:0009086">
    <property type="term" value="P:methionine biosynthetic process"/>
    <property type="evidence" value="ECO:0007669"/>
    <property type="project" value="UniProtKB-KW"/>
</dbReference>
<evidence type="ECO:0000259" key="14">
    <source>
        <dbReference type="Pfam" id="PF02882"/>
    </source>
</evidence>
<evidence type="ECO:0000256" key="4">
    <source>
        <dbReference type="ARBA" id="ARBA00022605"/>
    </source>
</evidence>
<dbReference type="GO" id="GO:0004488">
    <property type="term" value="F:methylenetetrahydrofolate dehydrogenase (NADP+) activity"/>
    <property type="evidence" value="ECO:0007669"/>
    <property type="project" value="UniProtKB-UniRule"/>
</dbReference>
<dbReference type="HAMAP" id="MF_01576">
    <property type="entry name" value="THF_DHG_CYH"/>
    <property type="match status" value="1"/>
</dbReference>
<keyword evidence="9 12" id="KW-0368">Histidine biosynthesis</keyword>
<dbReference type="SUPFAM" id="SSF51735">
    <property type="entry name" value="NAD(P)-binding Rossmann-fold domains"/>
    <property type="match status" value="1"/>
</dbReference>
<accession>A0A8J3A633</accession>
<keyword evidence="5 12" id="KW-0658">Purine biosynthesis</keyword>
<keyword evidence="8 12" id="KW-0560">Oxidoreductase</keyword>
<dbReference type="EC" id="3.5.4.9" evidence="12"/>
<sequence>MTARIIDGKALAQQVRARIADDVTRLKAEHGIQPGLAAVLVGEDPASKVYVGMKHRATEEAGMLSRQVVLPSDTSQADLEGLVDDLNADEQIDGILVQLPLPEHLDPQPIQELIDPGKDVDALNPYTAGRLAVGDPTFLSCTPYGVLELLDHAGVETAGSHVVIVGRSNLVGRPLSVMLTLKGRDATVTLAHSRTRDLGAVCRTADVVVAAVGRIGLITPDMVRPGAVVIDVGTNRGEDGKLVGDVDFEGLREVAGAITPVPGGVGPMTVTMLLQNTLEAARARRGLPRR</sequence>
<comment type="caution">
    <text evidence="12">Lacks conserved residue(s) required for the propagation of feature annotation.</text>
</comment>
<evidence type="ECO:0000313" key="15">
    <source>
        <dbReference type="EMBL" id="GGI04116.1"/>
    </source>
</evidence>
<dbReference type="InterPro" id="IPR000672">
    <property type="entry name" value="THF_DH/CycHdrlase"/>
</dbReference>
<dbReference type="RefSeq" id="WP_130650772.1">
    <property type="nucleotide sequence ID" value="NZ_BMHA01000002.1"/>
</dbReference>
<comment type="pathway">
    <text evidence="1 12">One-carbon metabolism; tetrahydrofolate interconversion.</text>
</comment>
<dbReference type="GO" id="GO:0035999">
    <property type="term" value="P:tetrahydrofolate interconversion"/>
    <property type="evidence" value="ECO:0007669"/>
    <property type="project" value="UniProtKB-UniRule"/>
</dbReference>
<dbReference type="InterPro" id="IPR036291">
    <property type="entry name" value="NAD(P)-bd_dom_sf"/>
</dbReference>
<keyword evidence="11 12" id="KW-0511">Multifunctional enzyme</keyword>
<dbReference type="NCBIfam" id="NF010783">
    <property type="entry name" value="PRK14186.1"/>
    <property type="match status" value="1"/>
</dbReference>
<comment type="caution">
    <text evidence="15">The sequence shown here is derived from an EMBL/GenBank/DDBJ whole genome shotgun (WGS) entry which is preliminary data.</text>
</comment>
<dbReference type="EMBL" id="BMHA01000002">
    <property type="protein sequence ID" value="GGI04116.1"/>
    <property type="molecule type" value="Genomic_DNA"/>
</dbReference>
<keyword evidence="10 12" id="KW-0486">Methionine biosynthesis</keyword>
<evidence type="ECO:0000256" key="11">
    <source>
        <dbReference type="ARBA" id="ARBA00023268"/>
    </source>
</evidence>
<dbReference type="PANTHER" id="PTHR48099">
    <property type="entry name" value="C-1-TETRAHYDROFOLATE SYNTHASE, CYTOPLASMIC-RELATED"/>
    <property type="match status" value="1"/>
</dbReference>
<organism evidence="15 16">
    <name type="scientific">Egicoccus halophilus</name>
    <dbReference type="NCBI Taxonomy" id="1670830"/>
    <lineage>
        <taxon>Bacteria</taxon>
        <taxon>Bacillati</taxon>
        <taxon>Actinomycetota</taxon>
        <taxon>Nitriliruptoria</taxon>
        <taxon>Egicoccales</taxon>
        <taxon>Egicoccaceae</taxon>
        <taxon>Egicoccus</taxon>
    </lineage>
</organism>
<dbReference type="Proteomes" id="UP000650511">
    <property type="component" value="Unassembled WGS sequence"/>
</dbReference>
<dbReference type="InterPro" id="IPR020630">
    <property type="entry name" value="THF_DH/CycHdrlase_cat_dom"/>
</dbReference>
<feature type="binding site" evidence="12">
    <location>
        <position position="234"/>
    </location>
    <ligand>
        <name>NADP(+)</name>
        <dbReference type="ChEBI" id="CHEBI:58349"/>
    </ligand>
</feature>
<comment type="subunit">
    <text evidence="2 12">Homodimer.</text>
</comment>
<dbReference type="CDD" id="cd01080">
    <property type="entry name" value="NAD_bind_m-THF_DH_Cyclohyd"/>
    <property type="match status" value="1"/>
</dbReference>
<evidence type="ECO:0000259" key="13">
    <source>
        <dbReference type="Pfam" id="PF00763"/>
    </source>
</evidence>
<reference evidence="15" key="1">
    <citation type="journal article" date="2014" name="Int. J. Syst. Evol. Microbiol.">
        <title>Complete genome sequence of Corynebacterium casei LMG S-19264T (=DSM 44701T), isolated from a smear-ripened cheese.</title>
        <authorList>
            <consortium name="US DOE Joint Genome Institute (JGI-PGF)"/>
            <person name="Walter F."/>
            <person name="Albersmeier A."/>
            <person name="Kalinowski J."/>
            <person name="Ruckert C."/>
        </authorList>
    </citation>
    <scope>NUCLEOTIDE SEQUENCE</scope>
    <source>
        <strain evidence="15">CGMCC 1.14988</strain>
    </source>
</reference>
<dbReference type="PROSITE" id="PS00767">
    <property type="entry name" value="THF_DHG_CYH_2"/>
    <property type="match status" value="1"/>
</dbReference>
<feature type="domain" description="Tetrahydrofolate dehydrogenase/cyclohydrolase NAD(P)-binding" evidence="14">
    <location>
        <begin position="140"/>
        <end position="283"/>
    </location>
</feature>
<dbReference type="FunFam" id="3.40.50.10860:FF:000005">
    <property type="entry name" value="C-1-tetrahydrofolate synthase, cytoplasmic, putative"/>
    <property type="match status" value="1"/>
</dbReference>
<name>A0A8J3A633_9ACTN</name>
<comment type="similarity">
    <text evidence="12">Belongs to the tetrahydrofolate dehydrogenase/cyclohydrolase family.</text>
</comment>
<dbReference type="PANTHER" id="PTHR48099:SF5">
    <property type="entry name" value="C-1-TETRAHYDROFOLATE SYNTHASE, CYTOPLASMIC"/>
    <property type="match status" value="1"/>
</dbReference>
<evidence type="ECO:0000256" key="2">
    <source>
        <dbReference type="ARBA" id="ARBA00011738"/>
    </source>
</evidence>
<protein>
    <recommendedName>
        <fullName evidence="12">Bifunctional protein FolD</fullName>
    </recommendedName>
    <domain>
        <recommendedName>
            <fullName evidence="12">Methylenetetrahydrofolate dehydrogenase</fullName>
            <ecNumber evidence="12">1.5.1.5</ecNumber>
        </recommendedName>
    </domain>
    <domain>
        <recommendedName>
            <fullName evidence="12">Methenyltetrahydrofolate cyclohydrolase</fullName>
            <ecNumber evidence="12">3.5.4.9</ecNumber>
        </recommendedName>
    </domain>
</protein>
<gene>
    <name evidence="12 15" type="primary">folD</name>
    <name evidence="15" type="ORF">GCM10011354_07450</name>
</gene>
<dbReference type="Pfam" id="PF00763">
    <property type="entry name" value="THF_DHG_CYH"/>
    <property type="match status" value="1"/>
</dbReference>
<dbReference type="OrthoDB" id="9803580at2"/>
<evidence type="ECO:0000256" key="10">
    <source>
        <dbReference type="ARBA" id="ARBA00023167"/>
    </source>
</evidence>